<sequence>MNSLHFVNPKSLLSYDDQLNSTYVDVNQQHQQQLQLQKEQQHQQPQPYFINSPPSYYSNNTSRMVTQFPEYLSLPSPKYQESYTPPSISASESHEEYFHHPAFSLPSPSNSTTSSRNNSISSDISLDLPSVEPQTREKKIVKLAKKKQSHKSLTASVPENYPTFVKTDQNGVDWIRFVYSKDRVKTSYKIRCDIDSVDAAKLEEEFKLQNCIYPRACVPPEQYKGNRQKYESECNRIGWCLVYINPILRGQRGLIQRAVDSWRNTNSNPCMHSRRVRRISKIQDMQKPKPEVLATCLDGFSNDSCNNSTRNGNAIPLDGNSADVAYNPQMNMMRVMPFVTQLPSPVYYPMGPIPSFQPTPAPAPAPIQPYSNNSPIEYYFDCTYTLAPYPAVEYSM</sequence>
<dbReference type="PANTHER" id="PTHR22949">
    <property type="entry name" value="WHITE COLLAR 2 PROTEIN WC2"/>
    <property type="match status" value="1"/>
</dbReference>
<organism evidence="3 4">
    <name type="scientific">Geotrichum candidum</name>
    <name type="common">Oospora lactis</name>
    <name type="synonym">Dipodascus geotrichum</name>
    <dbReference type="NCBI Taxonomy" id="1173061"/>
    <lineage>
        <taxon>Eukaryota</taxon>
        <taxon>Fungi</taxon>
        <taxon>Dikarya</taxon>
        <taxon>Ascomycota</taxon>
        <taxon>Saccharomycotina</taxon>
        <taxon>Dipodascomycetes</taxon>
        <taxon>Dipodascales</taxon>
        <taxon>Dipodascaceae</taxon>
        <taxon>Geotrichum</taxon>
    </lineage>
</organism>
<dbReference type="Proteomes" id="UP000242525">
    <property type="component" value="Unassembled WGS sequence"/>
</dbReference>
<evidence type="ECO:0000313" key="3">
    <source>
        <dbReference type="EMBL" id="CDO52038.1"/>
    </source>
</evidence>
<dbReference type="PANTHER" id="PTHR22949:SF0">
    <property type="entry name" value="RE27538P"/>
    <property type="match status" value="1"/>
</dbReference>
<dbReference type="STRING" id="1173061.A0A0J9X3M9"/>
<evidence type="ECO:0000313" key="4">
    <source>
        <dbReference type="Proteomes" id="UP000242525"/>
    </source>
</evidence>
<dbReference type="EMBL" id="CCBN010000002">
    <property type="protein sequence ID" value="CDO52038.1"/>
    <property type="molecule type" value="Genomic_DNA"/>
</dbReference>
<feature type="region of interest" description="Disordered" evidence="1">
    <location>
        <begin position="100"/>
        <end position="126"/>
    </location>
</feature>
<dbReference type="AlphaFoldDB" id="A0A0J9X3M9"/>
<dbReference type="OrthoDB" id="5599902at2759"/>
<gene>
    <name evidence="3" type="ORF">BN980_GECA02s04927g</name>
</gene>
<reference evidence="3" key="1">
    <citation type="submission" date="2014-03" db="EMBL/GenBank/DDBJ databases">
        <authorList>
            <person name="Casaregola S."/>
        </authorList>
    </citation>
    <scope>NUCLEOTIDE SEQUENCE [LARGE SCALE GENOMIC DNA]</scope>
    <source>
        <strain evidence="3">CLIB 918</strain>
    </source>
</reference>
<name>A0A0J9X3M9_GEOCN</name>
<accession>A0A0J9X3M9</accession>
<protein>
    <recommendedName>
        <fullName evidence="2">DUF8032 domain-containing protein</fullName>
    </recommendedName>
</protein>
<feature type="compositionally biased region" description="Low complexity" evidence="1">
    <location>
        <begin position="104"/>
        <end position="126"/>
    </location>
</feature>
<comment type="caution">
    <text evidence="3">The sequence shown here is derived from an EMBL/GenBank/DDBJ whole genome shotgun (WGS) entry which is preliminary data.</text>
</comment>
<keyword evidence="4" id="KW-1185">Reference proteome</keyword>
<feature type="domain" description="DUF8032" evidence="2">
    <location>
        <begin position="173"/>
        <end position="265"/>
    </location>
</feature>
<dbReference type="Pfam" id="PF26087">
    <property type="entry name" value="DUF8032"/>
    <property type="match status" value="1"/>
</dbReference>
<evidence type="ECO:0000256" key="1">
    <source>
        <dbReference type="SAM" id="MobiDB-lite"/>
    </source>
</evidence>
<evidence type="ECO:0000259" key="2">
    <source>
        <dbReference type="Pfam" id="PF26087"/>
    </source>
</evidence>
<dbReference type="InterPro" id="IPR058345">
    <property type="entry name" value="DUF8032"/>
</dbReference>
<proteinExistence type="predicted"/>